<comment type="catalytic activity">
    <reaction evidence="9 10">
        <text>tRNA(Gly) + glycine + ATP = glycyl-tRNA(Gly) + AMP + diphosphate</text>
        <dbReference type="Rhea" id="RHEA:16013"/>
        <dbReference type="Rhea" id="RHEA-COMP:9664"/>
        <dbReference type="Rhea" id="RHEA-COMP:9683"/>
        <dbReference type="ChEBI" id="CHEBI:30616"/>
        <dbReference type="ChEBI" id="CHEBI:33019"/>
        <dbReference type="ChEBI" id="CHEBI:57305"/>
        <dbReference type="ChEBI" id="CHEBI:78442"/>
        <dbReference type="ChEBI" id="CHEBI:78522"/>
        <dbReference type="ChEBI" id="CHEBI:456215"/>
        <dbReference type="EC" id="6.1.1.14"/>
    </reaction>
</comment>
<dbReference type="GO" id="GO:0006426">
    <property type="term" value="P:glycyl-tRNA aminoacylation"/>
    <property type="evidence" value="ECO:0007669"/>
    <property type="project" value="UniProtKB-UniRule"/>
</dbReference>
<keyword evidence="4 10" id="KW-0436">Ligase</keyword>
<evidence type="ECO:0000256" key="8">
    <source>
        <dbReference type="ARBA" id="ARBA00023146"/>
    </source>
</evidence>
<evidence type="ECO:0000256" key="6">
    <source>
        <dbReference type="ARBA" id="ARBA00022840"/>
    </source>
</evidence>
<dbReference type="Proteomes" id="UP000078390">
    <property type="component" value="Unassembled WGS sequence"/>
</dbReference>
<comment type="subunit">
    <text evidence="10">Tetramer of two alpha and two beta subunits.</text>
</comment>
<dbReference type="EC" id="6.1.1.14" evidence="10"/>
<organism evidence="12 13">
    <name type="scientific">Thermosulfurimonas dismutans</name>
    <dbReference type="NCBI Taxonomy" id="999894"/>
    <lineage>
        <taxon>Bacteria</taxon>
        <taxon>Pseudomonadati</taxon>
        <taxon>Thermodesulfobacteriota</taxon>
        <taxon>Thermodesulfobacteria</taxon>
        <taxon>Thermodesulfobacteriales</taxon>
        <taxon>Thermodesulfobacteriaceae</taxon>
        <taxon>Thermosulfurimonas</taxon>
    </lineage>
</organism>
<keyword evidence="6 10" id="KW-0067">ATP-binding</keyword>
<dbReference type="GO" id="GO:0004820">
    <property type="term" value="F:glycine-tRNA ligase activity"/>
    <property type="evidence" value="ECO:0007669"/>
    <property type="project" value="UniProtKB-UniRule"/>
</dbReference>
<name>A0A179D758_9BACT</name>
<dbReference type="SUPFAM" id="SSF109604">
    <property type="entry name" value="HD-domain/PDEase-like"/>
    <property type="match status" value="1"/>
</dbReference>
<dbReference type="OrthoDB" id="9775440at2"/>
<dbReference type="GO" id="GO:0005829">
    <property type="term" value="C:cytosol"/>
    <property type="evidence" value="ECO:0007669"/>
    <property type="project" value="TreeGrafter"/>
</dbReference>
<dbReference type="STRING" id="999894.TDIS_0404"/>
<keyword evidence="13" id="KW-1185">Reference proteome</keyword>
<dbReference type="GO" id="GO:0005524">
    <property type="term" value="F:ATP binding"/>
    <property type="evidence" value="ECO:0007669"/>
    <property type="project" value="UniProtKB-UniRule"/>
</dbReference>
<dbReference type="AlphaFoldDB" id="A0A179D758"/>
<evidence type="ECO:0000313" key="12">
    <source>
        <dbReference type="EMBL" id="OAQ21886.1"/>
    </source>
</evidence>
<keyword evidence="3 10" id="KW-0963">Cytoplasm</keyword>
<keyword evidence="5 10" id="KW-0547">Nucleotide-binding</keyword>
<dbReference type="Pfam" id="PF05746">
    <property type="entry name" value="DALR_1"/>
    <property type="match status" value="1"/>
</dbReference>
<dbReference type="GO" id="GO:0006420">
    <property type="term" value="P:arginyl-tRNA aminoacylation"/>
    <property type="evidence" value="ECO:0007669"/>
    <property type="project" value="InterPro"/>
</dbReference>
<dbReference type="InterPro" id="IPR008909">
    <property type="entry name" value="DALR_anticod-bd"/>
</dbReference>
<dbReference type="PATRIC" id="fig|999894.6.peg.404"/>
<comment type="caution">
    <text evidence="12">The sequence shown here is derived from an EMBL/GenBank/DDBJ whole genome shotgun (WGS) entry which is preliminary data.</text>
</comment>
<keyword evidence="8 10" id="KW-0030">Aminoacyl-tRNA synthetase</keyword>
<comment type="subcellular location">
    <subcellularLocation>
        <location evidence="1 10">Cytoplasm</location>
    </subcellularLocation>
</comment>
<reference evidence="12 13" key="1">
    <citation type="submission" date="2016-04" db="EMBL/GenBank/DDBJ databases">
        <title>Genome analysis of Thermosulfurimonas dismutans, the first thermophilic sulfur-disproportionating bacterium of the phylum Thermodesulfobacteria.</title>
        <authorList>
            <person name="Mardanov A.V."/>
            <person name="Beletsky A.V."/>
            <person name="Kadnikov V.V."/>
            <person name="Slobodkin A.I."/>
            <person name="Ravin N.V."/>
        </authorList>
    </citation>
    <scope>NUCLEOTIDE SEQUENCE [LARGE SCALE GENOMIC DNA]</scope>
    <source>
        <strain evidence="12 13">S95</strain>
    </source>
</reference>
<dbReference type="Pfam" id="PF02092">
    <property type="entry name" value="tRNA_synt_2f"/>
    <property type="match status" value="1"/>
</dbReference>
<evidence type="ECO:0000256" key="1">
    <source>
        <dbReference type="ARBA" id="ARBA00004496"/>
    </source>
</evidence>
<protein>
    <recommendedName>
        <fullName evidence="10">Glycine--tRNA ligase beta subunit</fullName>
        <ecNumber evidence="10">6.1.1.14</ecNumber>
    </recommendedName>
    <alternativeName>
        <fullName evidence="10">Glycyl-tRNA synthetase beta subunit</fullName>
        <shortName evidence="10">GlyRS</shortName>
    </alternativeName>
</protein>
<evidence type="ECO:0000256" key="5">
    <source>
        <dbReference type="ARBA" id="ARBA00022741"/>
    </source>
</evidence>
<dbReference type="PROSITE" id="PS50861">
    <property type="entry name" value="AA_TRNA_LIGASE_II_GLYAB"/>
    <property type="match status" value="1"/>
</dbReference>
<dbReference type="PRINTS" id="PR01045">
    <property type="entry name" value="TRNASYNTHGB"/>
</dbReference>
<comment type="similarity">
    <text evidence="2 10">Belongs to the class-II aminoacyl-tRNA synthetase family.</text>
</comment>
<dbReference type="InterPro" id="IPR015944">
    <property type="entry name" value="Gly-tRNA-synth_bsu"/>
</dbReference>
<feature type="domain" description="DALR anticodon binding" evidence="11">
    <location>
        <begin position="588"/>
        <end position="679"/>
    </location>
</feature>
<evidence type="ECO:0000259" key="11">
    <source>
        <dbReference type="Pfam" id="PF05746"/>
    </source>
</evidence>
<evidence type="ECO:0000256" key="4">
    <source>
        <dbReference type="ARBA" id="ARBA00022598"/>
    </source>
</evidence>
<gene>
    <name evidence="10" type="primary">glyS</name>
    <name evidence="12" type="ORF">TDIS_0404</name>
</gene>
<evidence type="ECO:0000256" key="9">
    <source>
        <dbReference type="ARBA" id="ARBA00047937"/>
    </source>
</evidence>
<dbReference type="InterPro" id="IPR006194">
    <property type="entry name" value="Gly-tRNA-synth_heterodimer"/>
</dbReference>
<dbReference type="NCBIfam" id="TIGR00211">
    <property type="entry name" value="glyS"/>
    <property type="match status" value="1"/>
</dbReference>
<dbReference type="PANTHER" id="PTHR30075:SF2">
    <property type="entry name" value="GLYCINE--TRNA LIGASE, CHLOROPLASTIC_MITOCHONDRIAL 2"/>
    <property type="match status" value="1"/>
</dbReference>
<keyword evidence="7 10" id="KW-0648">Protein biosynthesis</keyword>
<evidence type="ECO:0000256" key="7">
    <source>
        <dbReference type="ARBA" id="ARBA00022917"/>
    </source>
</evidence>
<evidence type="ECO:0000313" key="13">
    <source>
        <dbReference type="Proteomes" id="UP000078390"/>
    </source>
</evidence>
<evidence type="ECO:0000256" key="3">
    <source>
        <dbReference type="ARBA" id="ARBA00022490"/>
    </source>
</evidence>
<accession>A0A179D758</accession>
<dbReference type="HAMAP" id="MF_00255">
    <property type="entry name" value="Gly_tRNA_synth_beta"/>
    <property type="match status" value="1"/>
</dbReference>
<dbReference type="EMBL" id="LWLG01000001">
    <property type="protein sequence ID" value="OAQ21886.1"/>
    <property type="molecule type" value="Genomic_DNA"/>
</dbReference>
<dbReference type="PANTHER" id="PTHR30075">
    <property type="entry name" value="GLYCYL-TRNA SYNTHETASE"/>
    <property type="match status" value="1"/>
</dbReference>
<dbReference type="GO" id="GO:0004814">
    <property type="term" value="F:arginine-tRNA ligase activity"/>
    <property type="evidence" value="ECO:0007669"/>
    <property type="project" value="InterPro"/>
</dbReference>
<proteinExistence type="inferred from homology"/>
<evidence type="ECO:0000256" key="2">
    <source>
        <dbReference type="ARBA" id="ARBA00008226"/>
    </source>
</evidence>
<dbReference type="RefSeq" id="WP_068668750.1">
    <property type="nucleotide sequence ID" value="NZ_LWLG01000001.1"/>
</dbReference>
<evidence type="ECO:0000256" key="10">
    <source>
        <dbReference type="HAMAP-Rule" id="MF_00255"/>
    </source>
</evidence>
<sequence length="691" mass="78109">MAKDLLFEIGCEELPARFIEPALQSLAEEAQKLLAESDLSFKAIKTVGTPRRLALLISGLSEKQPDRVEEVMGPPKKVAIGEDGSFTKAALGFARKQGVDPSELKIKSTAKGEYLCVEKYIQGKETRELLPGLLKELVSRIHFPKTMRWGNYDFRFARPIKWLLSLYGEEVIPLEIAGVKSGPYTYGHRFLAPEAVAVGSFEEYLERLRERYVLVDPEERRQVTAQEVRQAAESLGGEAEEDPELLFENANLVEYPFALAGTFPEEYLKLPEALIITAMREHQRYFAVRDQGGKLLPGFIAINNNRPRDPDILRRGHERVLKARLEDARFYYERDLEVPLPQRVKELSGVIYHAQLGTLYEKTERLKSICGFLAEKLFPEKKDLAVRAAELAKADLVTEVVGEFPSLQGEMGRIYALAAGEDEEVALALYEQYLPRGAEDRVAENPVGILLSLADKLDTLSAFFAVGERPTGAADPYGLRRAAYGLLKTVLHHALSLSLREILSFSLFVLERQGHLKSSKEEVLSELLAFLEKRLEGEFLAQGFPLDEVRAVLKVDFDDPYEAYLRLSALHKVRQSPDFAALSVGFKRVMNMVKKLTAKLSFDEDLLKEPAEKALREAFLEIRAETEPLLEARSYEEALRRFTSLKAPIDRFFEDVFVMVEDQALRENRLALLQEIAELFLRVADLSELNP</sequence>